<feature type="binding site" evidence="7">
    <location>
        <position position="237"/>
    </location>
    <ligand>
        <name>Fe(3+)</name>
        <dbReference type="ChEBI" id="CHEBI:29034"/>
    </ligand>
</feature>
<dbReference type="FunFam" id="3.20.20.140:FF:000007">
    <property type="entry name" value="Imidazolonepropionase"/>
    <property type="match status" value="1"/>
</dbReference>
<evidence type="ECO:0000256" key="2">
    <source>
        <dbReference type="ARBA" id="ARBA00022723"/>
    </source>
</evidence>
<dbReference type="InterPro" id="IPR006680">
    <property type="entry name" value="Amidohydro-rel"/>
</dbReference>
<feature type="binding site" evidence="7">
    <location>
        <position position="69"/>
    </location>
    <ligand>
        <name>Zn(2+)</name>
        <dbReference type="ChEBI" id="CHEBI:29105"/>
    </ligand>
</feature>
<keyword evidence="7" id="KW-0963">Cytoplasm</keyword>
<name>A0A2T3NZ25_9GAMM</name>
<comment type="catalytic activity">
    <reaction evidence="7">
        <text>4-imidazolone-5-propanoate + H2O = N-formimidoyl-L-glutamate</text>
        <dbReference type="Rhea" id="RHEA:23660"/>
        <dbReference type="ChEBI" id="CHEBI:15377"/>
        <dbReference type="ChEBI" id="CHEBI:58928"/>
        <dbReference type="ChEBI" id="CHEBI:77893"/>
        <dbReference type="EC" id="3.5.2.7"/>
    </reaction>
</comment>
<dbReference type="Gene3D" id="2.30.40.10">
    <property type="entry name" value="Urease, subunit C, domain 1"/>
    <property type="match status" value="1"/>
</dbReference>
<feature type="binding site" evidence="7">
    <location>
        <position position="312"/>
    </location>
    <ligand>
        <name>Fe(3+)</name>
        <dbReference type="ChEBI" id="CHEBI:29034"/>
    </ligand>
</feature>
<comment type="cofactor">
    <cofactor evidence="7">
        <name>Zn(2+)</name>
        <dbReference type="ChEBI" id="CHEBI:29105"/>
    </cofactor>
    <cofactor evidence="7">
        <name>Fe(3+)</name>
        <dbReference type="ChEBI" id="CHEBI:29034"/>
    </cofactor>
    <text evidence="7">Binds 1 zinc or iron ion per subunit.</text>
</comment>
<dbReference type="GO" id="GO:0019557">
    <property type="term" value="P:L-histidine catabolic process to glutamate and formate"/>
    <property type="evidence" value="ECO:0007669"/>
    <property type="project" value="UniProtKB-UniPathway"/>
</dbReference>
<feature type="binding site" evidence="7">
    <location>
        <position position="240"/>
    </location>
    <ligand>
        <name>4-imidazolone-5-propanoate</name>
        <dbReference type="ChEBI" id="CHEBI:77893"/>
    </ligand>
</feature>
<dbReference type="PANTHER" id="PTHR42752">
    <property type="entry name" value="IMIDAZOLONEPROPIONASE"/>
    <property type="match status" value="1"/>
</dbReference>
<feature type="domain" description="Amidohydrolase-related" evidence="8">
    <location>
        <begin position="58"/>
        <end position="378"/>
    </location>
</feature>
<dbReference type="SUPFAM" id="SSF51556">
    <property type="entry name" value="Metallo-dependent hydrolases"/>
    <property type="match status" value="1"/>
</dbReference>
<dbReference type="CDD" id="cd01296">
    <property type="entry name" value="Imidazolone-5PH"/>
    <property type="match status" value="1"/>
</dbReference>
<evidence type="ECO:0000313" key="10">
    <source>
        <dbReference type="Proteomes" id="UP000241771"/>
    </source>
</evidence>
<dbReference type="AlphaFoldDB" id="A0A2T3NZ25"/>
<feature type="binding site" evidence="7">
    <location>
        <position position="139"/>
    </location>
    <ligand>
        <name>4-imidazolone-5-propanoate</name>
        <dbReference type="ChEBI" id="CHEBI:77893"/>
    </ligand>
</feature>
<evidence type="ECO:0000256" key="6">
    <source>
        <dbReference type="ARBA" id="ARBA00023004"/>
    </source>
</evidence>
<dbReference type="InterPro" id="IPR032466">
    <property type="entry name" value="Metal_Hydrolase"/>
</dbReference>
<evidence type="ECO:0000256" key="5">
    <source>
        <dbReference type="ARBA" id="ARBA00022833"/>
    </source>
</evidence>
<comment type="pathway">
    <text evidence="7">Amino-acid degradation; L-histidine degradation into L-glutamate; N-formimidoyl-L-glutamate from L-histidine: step 3/3.</text>
</comment>
<evidence type="ECO:0000259" key="8">
    <source>
        <dbReference type="Pfam" id="PF01979"/>
    </source>
</evidence>
<keyword evidence="10" id="KW-1185">Reference proteome</keyword>
<evidence type="ECO:0000256" key="7">
    <source>
        <dbReference type="HAMAP-Rule" id="MF_00372"/>
    </source>
</evidence>
<dbReference type="GO" id="GO:0005737">
    <property type="term" value="C:cytoplasm"/>
    <property type="evidence" value="ECO:0007669"/>
    <property type="project" value="UniProtKB-SubCell"/>
</dbReference>
<feature type="binding site" evidence="7">
    <location>
        <position position="69"/>
    </location>
    <ligand>
        <name>Fe(3+)</name>
        <dbReference type="ChEBI" id="CHEBI:29034"/>
    </ligand>
</feature>
<evidence type="ECO:0000313" key="9">
    <source>
        <dbReference type="EMBL" id="PSW21490.1"/>
    </source>
</evidence>
<comment type="subcellular location">
    <subcellularLocation>
        <location evidence="7">Cytoplasm</location>
    </subcellularLocation>
</comment>
<dbReference type="GO" id="GO:0019556">
    <property type="term" value="P:L-histidine catabolic process to glutamate and formamide"/>
    <property type="evidence" value="ECO:0007669"/>
    <property type="project" value="UniProtKB-UniRule"/>
</dbReference>
<organism evidence="9 10">
    <name type="scientific">Photobacterium sanctipauli</name>
    <dbReference type="NCBI Taxonomy" id="1342794"/>
    <lineage>
        <taxon>Bacteria</taxon>
        <taxon>Pseudomonadati</taxon>
        <taxon>Pseudomonadota</taxon>
        <taxon>Gammaproteobacteria</taxon>
        <taxon>Vibrionales</taxon>
        <taxon>Vibrionaceae</taxon>
        <taxon>Photobacterium</taxon>
    </lineage>
</organism>
<dbReference type="SUPFAM" id="SSF51338">
    <property type="entry name" value="Composite domain of metallo-dependent hydrolases"/>
    <property type="match status" value="1"/>
</dbReference>
<proteinExistence type="inferred from homology"/>
<evidence type="ECO:0000256" key="1">
    <source>
        <dbReference type="ARBA" id="ARBA00012864"/>
    </source>
</evidence>
<feature type="binding site" evidence="7">
    <location>
        <position position="67"/>
    </location>
    <ligand>
        <name>Zn(2+)</name>
        <dbReference type="ChEBI" id="CHEBI:29105"/>
    </ligand>
</feature>
<protein>
    <recommendedName>
        <fullName evidence="1 7">Imidazolonepropionase</fullName>
        <ecNumber evidence="1 7">3.5.2.7</ecNumber>
    </recommendedName>
    <alternativeName>
        <fullName evidence="7">Imidazolone-5-propionate hydrolase</fullName>
    </alternativeName>
</protein>
<keyword evidence="6 7" id="KW-0408">Iron</keyword>
<dbReference type="EMBL" id="PYMA01000002">
    <property type="protein sequence ID" value="PSW21490.1"/>
    <property type="molecule type" value="Genomic_DNA"/>
</dbReference>
<sequence length="429" mass="46236">MDRVLTNLSMVTMNTDSGYRLIENAMIGIENGKIMFAGEADHYDFHGHPDIVDCQGALVTPGFIDCHTHLVFAGNRAEEFEQRLQEVPYEDIAKAGGGILSTVQATRHASEETLYDLALKRLQGLKSDGVTTVEIKSGYGLTVDDELKMLRVARRLGKLEDINVVTTLLAAHALPPEYTNDPDGYISLVCEQIIPAAAAENLADAVDVFCEGIGFSTAQCKRVFDAAIKHGLAIKGHTEQLSNLGGSALAARMGALSVDHIEYLDNEGVAALAASGTVATLLPGAFYFLRETQMPPIDQLRNLDVPMAIATDFNPGTSPIASLRTMMNMACTLFRLTPEEALGGVTRHAAKALGHGTSKGQIEIGMDADLAAWDVNHPAELSYRIGVPDLKFRVVNGHLFHAHQAIAPHHSYTLKTVAEQSATGEQHVN</sequence>
<feature type="binding site" evidence="7">
    <location>
        <position position="67"/>
    </location>
    <ligand>
        <name>Fe(3+)</name>
        <dbReference type="ChEBI" id="CHEBI:29034"/>
    </ligand>
</feature>
<feature type="binding site" evidence="7">
    <location>
        <position position="317"/>
    </location>
    <ligand>
        <name>4-imidazolone-5-propanoate</name>
        <dbReference type="ChEBI" id="CHEBI:77893"/>
    </ligand>
</feature>
<dbReference type="EC" id="3.5.2.7" evidence="1 7"/>
<gene>
    <name evidence="7" type="primary">hutI</name>
    <name evidence="9" type="ORF">C9I98_06085</name>
</gene>
<keyword evidence="2 7" id="KW-0479">Metal-binding</keyword>
<dbReference type="RefSeq" id="WP_081879154.1">
    <property type="nucleotide sequence ID" value="NZ_JGVO01001621.1"/>
</dbReference>
<keyword evidence="5 7" id="KW-0862">Zinc</keyword>
<dbReference type="OrthoDB" id="9776455at2"/>
<keyword evidence="4 7" id="KW-0369">Histidine metabolism</keyword>
<feature type="binding site" evidence="7">
    <location>
        <position position="139"/>
    </location>
    <ligand>
        <name>N-formimidoyl-L-glutamate</name>
        <dbReference type="ChEBI" id="CHEBI:58928"/>
    </ligand>
</feature>
<keyword evidence="3 7" id="KW-0378">Hydrolase</keyword>
<dbReference type="GO" id="GO:0050480">
    <property type="term" value="F:imidazolonepropionase activity"/>
    <property type="evidence" value="ECO:0007669"/>
    <property type="project" value="UniProtKB-UniRule"/>
</dbReference>
<feature type="binding site" evidence="7">
    <location>
        <position position="76"/>
    </location>
    <ligand>
        <name>4-imidazolone-5-propanoate</name>
        <dbReference type="ChEBI" id="CHEBI:77893"/>
    </ligand>
</feature>
<dbReference type="Gene3D" id="3.20.20.140">
    <property type="entry name" value="Metal-dependent hydrolases"/>
    <property type="match status" value="1"/>
</dbReference>
<feature type="binding site" evidence="7">
    <location>
        <position position="312"/>
    </location>
    <ligand>
        <name>Zn(2+)</name>
        <dbReference type="ChEBI" id="CHEBI:29105"/>
    </ligand>
</feature>
<dbReference type="UniPathway" id="UPA00379">
    <property type="reaction ID" value="UER00551"/>
</dbReference>
<feature type="binding site" evidence="7">
    <location>
        <position position="316"/>
    </location>
    <ligand>
        <name>N-formimidoyl-L-glutamate</name>
        <dbReference type="ChEBI" id="CHEBI:58928"/>
    </ligand>
</feature>
<evidence type="ECO:0000256" key="4">
    <source>
        <dbReference type="ARBA" id="ARBA00022808"/>
    </source>
</evidence>
<accession>A0A2T3NZ25</accession>
<dbReference type="GO" id="GO:0008270">
    <property type="term" value="F:zinc ion binding"/>
    <property type="evidence" value="ECO:0007669"/>
    <property type="project" value="UniProtKB-UniRule"/>
</dbReference>
<dbReference type="InterPro" id="IPR005920">
    <property type="entry name" value="HutI"/>
</dbReference>
<feature type="binding site" evidence="7">
    <location>
        <position position="237"/>
    </location>
    <ligand>
        <name>Zn(2+)</name>
        <dbReference type="ChEBI" id="CHEBI:29105"/>
    </ligand>
</feature>
<feature type="binding site" evidence="7">
    <location>
        <position position="314"/>
    </location>
    <ligand>
        <name>N-formimidoyl-L-glutamate</name>
        <dbReference type="ChEBI" id="CHEBI:58928"/>
    </ligand>
</feature>
<dbReference type="InterPro" id="IPR011059">
    <property type="entry name" value="Metal-dep_hydrolase_composite"/>
</dbReference>
<comment type="function">
    <text evidence="7">Catalyzes the hydrolytic cleavage of the carbon-nitrogen bond in imidazolone-5-propanoate to yield N-formimidoyl-L-glutamate. It is the third step in the universal histidine degradation pathway.</text>
</comment>
<dbReference type="Pfam" id="PF01979">
    <property type="entry name" value="Amidohydro_1"/>
    <property type="match status" value="1"/>
</dbReference>
<feature type="binding site" evidence="7">
    <location>
        <position position="172"/>
    </location>
    <ligand>
        <name>4-imidazolone-5-propanoate</name>
        <dbReference type="ChEBI" id="CHEBI:77893"/>
    </ligand>
</feature>
<dbReference type="NCBIfam" id="TIGR01224">
    <property type="entry name" value="hutI"/>
    <property type="match status" value="1"/>
</dbReference>
<dbReference type="GO" id="GO:0005506">
    <property type="term" value="F:iron ion binding"/>
    <property type="evidence" value="ECO:0007669"/>
    <property type="project" value="UniProtKB-UniRule"/>
</dbReference>
<evidence type="ECO:0000256" key="3">
    <source>
        <dbReference type="ARBA" id="ARBA00022801"/>
    </source>
</evidence>
<dbReference type="Proteomes" id="UP000241771">
    <property type="component" value="Unassembled WGS sequence"/>
</dbReference>
<dbReference type="HAMAP" id="MF_00372">
    <property type="entry name" value="HutI"/>
    <property type="match status" value="1"/>
</dbReference>
<reference evidence="9 10" key="1">
    <citation type="submission" date="2018-01" db="EMBL/GenBank/DDBJ databases">
        <title>Whole genome sequencing of Histamine producing bacteria.</title>
        <authorList>
            <person name="Butler K."/>
        </authorList>
    </citation>
    <scope>NUCLEOTIDE SEQUENCE [LARGE SCALE GENOMIC DNA]</scope>
    <source>
        <strain evidence="9 10">DSM 100436</strain>
    </source>
</reference>
<dbReference type="PANTHER" id="PTHR42752:SF1">
    <property type="entry name" value="IMIDAZOLONEPROPIONASE-RELATED"/>
    <property type="match status" value="1"/>
</dbReference>
<comment type="similarity">
    <text evidence="7">Belongs to the metallo-dependent hydrolases superfamily. HutI family.</text>
</comment>
<comment type="caution">
    <text evidence="9">The sequence shown here is derived from an EMBL/GenBank/DDBJ whole genome shotgun (WGS) entry which is preliminary data.</text>
</comment>